<keyword evidence="1" id="KW-0732">Signal</keyword>
<comment type="caution">
    <text evidence="3">The sequence shown here is derived from an EMBL/GenBank/DDBJ whole genome shotgun (WGS) entry which is preliminary data.</text>
</comment>
<keyword evidence="4" id="KW-1185">Reference proteome</keyword>
<evidence type="ECO:0000313" key="3">
    <source>
        <dbReference type="EMBL" id="PZD71957.1"/>
    </source>
</evidence>
<protein>
    <recommendedName>
        <fullName evidence="2">DUF1400 domain-containing protein</fullName>
    </recommendedName>
</protein>
<dbReference type="InterPro" id="IPR010802">
    <property type="entry name" value="DUF1400"/>
</dbReference>
<proteinExistence type="predicted"/>
<reference evidence="3 4" key="1">
    <citation type="journal article" date="2018" name="Sci. Rep.">
        <title>A novel species of the marine cyanobacterium Acaryochloris with a unique pigment content and lifestyle.</title>
        <authorList>
            <person name="Partensky F."/>
            <person name="Six C."/>
            <person name="Ratin M."/>
            <person name="Garczarek L."/>
            <person name="Vaulot D."/>
            <person name="Probert I."/>
            <person name="Calteau A."/>
            <person name="Gourvil P."/>
            <person name="Marie D."/>
            <person name="Grebert T."/>
            <person name="Bouchier C."/>
            <person name="Le Panse S."/>
            <person name="Gachenot M."/>
            <person name="Rodriguez F."/>
            <person name="Garrido J.L."/>
        </authorList>
    </citation>
    <scope>NUCLEOTIDE SEQUENCE [LARGE SCALE GENOMIC DNA]</scope>
    <source>
        <strain evidence="3 4">RCC1774</strain>
    </source>
</reference>
<dbReference type="Pfam" id="PF07176">
    <property type="entry name" value="DUF1400"/>
    <property type="match status" value="1"/>
</dbReference>
<gene>
    <name evidence="3" type="ORF">C1752_04362</name>
</gene>
<dbReference type="OrthoDB" id="572495at2"/>
<sequence>MLHSFRHTVSGLAGFLTIVGCSLMSAPSQAAEQVTIKFGPFGRTVSVADLRAYAETAKASPQLASVLSVVKSEQRESLQKGLNVKLPFEAVQVDRLLRSGPGAQLLPQVAQVTVLPGDAEELAMRSGLVLAAGSEEGLGVLSFLEAYPVPTLTLDARAMQKLLKSNSELGSLLGGFGGAGQ</sequence>
<dbReference type="Proteomes" id="UP000248857">
    <property type="component" value="Unassembled WGS sequence"/>
</dbReference>
<evidence type="ECO:0000256" key="1">
    <source>
        <dbReference type="SAM" id="SignalP"/>
    </source>
</evidence>
<dbReference type="AlphaFoldDB" id="A0A2W1JTK1"/>
<feature type="signal peptide" evidence="1">
    <location>
        <begin position="1"/>
        <end position="30"/>
    </location>
</feature>
<dbReference type="RefSeq" id="WP_110987595.1">
    <property type="nucleotide sequence ID" value="NZ_CAWNWM010000013.1"/>
</dbReference>
<evidence type="ECO:0000259" key="2">
    <source>
        <dbReference type="Pfam" id="PF07176"/>
    </source>
</evidence>
<dbReference type="PROSITE" id="PS51257">
    <property type="entry name" value="PROKAR_LIPOPROTEIN"/>
    <property type="match status" value="1"/>
</dbReference>
<evidence type="ECO:0000313" key="4">
    <source>
        <dbReference type="Proteomes" id="UP000248857"/>
    </source>
</evidence>
<name>A0A2W1JTK1_9CYAN</name>
<dbReference type="EMBL" id="PQWO01000013">
    <property type="protein sequence ID" value="PZD71957.1"/>
    <property type="molecule type" value="Genomic_DNA"/>
</dbReference>
<accession>A0A2W1JTK1</accession>
<feature type="domain" description="DUF1400" evidence="2">
    <location>
        <begin position="30"/>
        <end position="155"/>
    </location>
</feature>
<organism evidence="3 4">
    <name type="scientific">Acaryochloris thomasi RCC1774</name>
    <dbReference type="NCBI Taxonomy" id="1764569"/>
    <lineage>
        <taxon>Bacteria</taxon>
        <taxon>Bacillati</taxon>
        <taxon>Cyanobacteriota</taxon>
        <taxon>Cyanophyceae</taxon>
        <taxon>Acaryochloridales</taxon>
        <taxon>Acaryochloridaceae</taxon>
        <taxon>Acaryochloris</taxon>
        <taxon>Acaryochloris thomasi</taxon>
    </lineage>
</organism>
<feature type="chain" id="PRO_5015988830" description="DUF1400 domain-containing protein" evidence="1">
    <location>
        <begin position="31"/>
        <end position="181"/>
    </location>
</feature>